<reference evidence="5" key="2">
    <citation type="submission" date="2015-01" db="EMBL/GenBank/DDBJ databases">
        <title>Evolutionary Origins and Diversification of the Mycorrhizal Mutualists.</title>
        <authorList>
            <consortium name="DOE Joint Genome Institute"/>
            <consortium name="Mycorrhizal Genomics Consortium"/>
            <person name="Kohler A."/>
            <person name="Kuo A."/>
            <person name="Nagy L.G."/>
            <person name="Floudas D."/>
            <person name="Copeland A."/>
            <person name="Barry K.W."/>
            <person name="Cichocki N."/>
            <person name="Veneault-Fourrey C."/>
            <person name="LaButti K."/>
            <person name="Lindquist E.A."/>
            <person name="Lipzen A."/>
            <person name="Lundell T."/>
            <person name="Morin E."/>
            <person name="Murat C."/>
            <person name="Riley R."/>
            <person name="Ohm R."/>
            <person name="Sun H."/>
            <person name="Tunlid A."/>
            <person name="Henrissat B."/>
            <person name="Grigoriev I.V."/>
            <person name="Hibbett D.S."/>
            <person name="Martin F."/>
        </authorList>
    </citation>
    <scope>NUCLEOTIDE SEQUENCE [LARGE SCALE GENOMIC DNA]</scope>
    <source>
        <strain evidence="5">UH-Slu-Lm8-n1</strain>
    </source>
</reference>
<name>A0A0D0AM47_9AGAM</name>
<protein>
    <recommendedName>
        <fullName evidence="6">WD40 repeat-like protein</fullName>
    </recommendedName>
</protein>
<accession>A0A0D0AM47</accession>
<dbReference type="STRING" id="930992.A0A0D0AM47"/>
<keyword evidence="1 3" id="KW-0853">WD repeat</keyword>
<dbReference type="PROSITE" id="PS50082">
    <property type="entry name" value="WD_REPEATS_2"/>
    <property type="match status" value="2"/>
</dbReference>
<dbReference type="Gene3D" id="2.130.10.10">
    <property type="entry name" value="YVTN repeat-like/Quinoprotein amine dehydrogenase"/>
    <property type="match status" value="2"/>
</dbReference>
<feature type="repeat" description="WD" evidence="3">
    <location>
        <begin position="5"/>
        <end position="46"/>
    </location>
</feature>
<dbReference type="SMART" id="SM00320">
    <property type="entry name" value="WD40"/>
    <property type="match status" value="4"/>
</dbReference>
<proteinExistence type="predicted"/>
<evidence type="ECO:0008006" key="6">
    <source>
        <dbReference type="Google" id="ProtNLM"/>
    </source>
</evidence>
<reference evidence="4 5" key="1">
    <citation type="submission" date="2014-04" db="EMBL/GenBank/DDBJ databases">
        <authorList>
            <consortium name="DOE Joint Genome Institute"/>
            <person name="Kuo A."/>
            <person name="Ruytinx J."/>
            <person name="Rineau F."/>
            <person name="Colpaert J."/>
            <person name="Kohler A."/>
            <person name="Nagy L.G."/>
            <person name="Floudas D."/>
            <person name="Copeland A."/>
            <person name="Barry K.W."/>
            <person name="Cichocki N."/>
            <person name="Veneault-Fourrey C."/>
            <person name="LaButti K."/>
            <person name="Lindquist E.A."/>
            <person name="Lipzen A."/>
            <person name="Lundell T."/>
            <person name="Morin E."/>
            <person name="Murat C."/>
            <person name="Sun H."/>
            <person name="Tunlid A."/>
            <person name="Henrissat B."/>
            <person name="Grigoriev I.V."/>
            <person name="Hibbett D.S."/>
            <person name="Martin F."/>
            <person name="Nordberg H.P."/>
            <person name="Cantor M.N."/>
            <person name="Hua S.X."/>
        </authorList>
    </citation>
    <scope>NUCLEOTIDE SEQUENCE [LARGE SCALE GENOMIC DNA]</scope>
    <source>
        <strain evidence="4 5">UH-Slu-Lm8-n1</strain>
    </source>
</reference>
<evidence type="ECO:0000256" key="3">
    <source>
        <dbReference type="PROSITE-ProRule" id="PRU00221"/>
    </source>
</evidence>
<feature type="non-terminal residue" evidence="4">
    <location>
        <position position="1"/>
    </location>
</feature>
<dbReference type="Proteomes" id="UP000054485">
    <property type="component" value="Unassembled WGS sequence"/>
</dbReference>
<dbReference type="PROSITE" id="PS00678">
    <property type="entry name" value="WD_REPEATS_1"/>
    <property type="match status" value="1"/>
</dbReference>
<sequence>PSITLKGHRERIESISYFPDGQRMISGSGDKTAQQWDLKAGKEIVESRGVCEESVWAVAVSRNGRWFATGGGNWNTTELRACEVETGIVKTFKGHSTWINCIDISADNTLLASGSSDKTTRIWNLDTGKLVAGPFKSEDPVGPVRFSPDSKKLAVKSDTGMCLEVWDVQSQKLDVRVRESRRSLGTRSQVFWTKNKNNIIA</sequence>
<keyword evidence="5" id="KW-1185">Reference proteome</keyword>
<evidence type="ECO:0000313" key="5">
    <source>
        <dbReference type="Proteomes" id="UP000054485"/>
    </source>
</evidence>
<dbReference type="SUPFAM" id="SSF50978">
    <property type="entry name" value="WD40 repeat-like"/>
    <property type="match status" value="1"/>
</dbReference>
<dbReference type="InterPro" id="IPR015943">
    <property type="entry name" value="WD40/YVTN_repeat-like_dom_sf"/>
</dbReference>
<evidence type="ECO:0000256" key="2">
    <source>
        <dbReference type="ARBA" id="ARBA00022737"/>
    </source>
</evidence>
<dbReference type="InParanoid" id="A0A0D0AM47"/>
<dbReference type="InterPro" id="IPR036322">
    <property type="entry name" value="WD40_repeat_dom_sf"/>
</dbReference>
<dbReference type="Pfam" id="PF00400">
    <property type="entry name" value="WD40"/>
    <property type="match status" value="3"/>
</dbReference>
<dbReference type="PANTHER" id="PTHR19879:SF9">
    <property type="entry name" value="TRANSCRIPTION INITIATION FACTOR TFIID SUBUNIT 5"/>
    <property type="match status" value="1"/>
</dbReference>
<dbReference type="PROSITE" id="PS50294">
    <property type="entry name" value="WD_REPEATS_REGION"/>
    <property type="match status" value="2"/>
</dbReference>
<keyword evidence="2" id="KW-0677">Repeat</keyword>
<gene>
    <name evidence="4" type="ORF">CY34DRAFT_63924</name>
</gene>
<evidence type="ECO:0000313" key="4">
    <source>
        <dbReference type="EMBL" id="KIK32993.1"/>
    </source>
</evidence>
<dbReference type="AlphaFoldDB" id="A0A0D0AM47"/>
<dbReference type="PANTHER" id="PTHR19879">
    <property type="entry name" value="TRANSCRIPTION INITIATION FACTOR TFIID"/>
    <property type="match status" value="1"/>
</dbReference>
<dbReference type="InterPro" id="IPR019775">
    <property type="entry name" value="WD40_repeat_CS"/>
</dbReference>
<dbReference type="OrthoDB" id="2687506at2759"/>
<feature type="repeat" description="WD" evidence="3">
    <location>
        <begin position="92"/>
        <end position="133"/>
    </location>
</feature>
<dbReference type="EMBL" id="KN836057">
    <property type="protein sequence ID" value="KIK32993.1"/>
    <property type="molecule type" value="Genomic_DNA"/>
</dbReference>
<dbReference type="HOGENOM" id="CLU_000288_57_18_1"/>
<dbReference type="InterPro" id="IPR001680">
    <property type="entry name" value="WD40_rpt"/>
</dbReference>
<evidence type="ECO:0000256" key="1">
    <source>
        <dbReference type="ARBA" id="ARBA00022574"/>
    </source>
</evidence>
<organism evidence="4 5">
    <name type="scientific">Suillus luteus UH-Slu-Lm8-n1</name>
    <dbReference type="NCBI Taxonomy" id="930992"/>
    <lineage>
        <taxon>Eukaryota</taxon>
        <taxon>Fungi</taxon>
        <taxon>Dikarya</taxon>
        <taxon>Basidiomycota</taxon>
        <taxon>Agaricomycotina</taxon>
        <taxon>Agaricomycetes</taxon>
        <taxon>Agaricomycetidae</taxon>
        <taxon>Boletales</taxon>
        <taxon>Suillineae</taxon>
        <taxon>Suillaceae</taxon>
        <taxon>Suillus</taxon>
    </lineage>
</organism>
<feature type="non-terminal residue" evidence="4">
    <location>
        <position position="201"/>
    </location>
</feature>